<proteinExistence type="predicted"/>
<dbReference type="InterPro" id="IPR036179">
    <property type="entry name" value="Ig-like_dom_sf"/>
</dbReference>
<keyword evidence="5" id="KW-1015">Disulfide bond</keyword>
<keyword evidence="10" id="KW-1185">Reference proteome</keyword>
<dbReference type="PANTHER" id="PTHR23277:SF108">
    <property type="entry name" value="FASCICLIN-3"/>
    <property type="match status" value="1"/>
</dbReference>
<dbReference type="SUPFAM" id="SSF48726">
    <property type="entry name" value="Immunoglobulin"/>
    <property type="match status" value="2"/>
</dbReference>
<dbReference type="Proteomes" id="UP000507470">
    <property type="component" value="Unassembled WGS sequence"/>
</dbReference>
<dbReference type="InterPro" id="IPR007110">
    <property type="entry name" value="Ig-like_dom"/>
</dbReference>
<name>A0A6J8EXG3_MYTCO</name>
<evidence type="ECO:0000313" key="10">
    <source>
        <dbReference type="Proteomes" id="UP000507470"/>
    </source>
</evidence>
<dbReference type="GO" id="GO:0007156">
    <property type="term" value="P:homophilic cell adhesion via plasma membrane adhesion molecules"/>
    <property type="evidence" value="ECO:0007669"/>
    <property type="project" value="TreeGrafter"/>
</dbReference>
<dbReference type="InterPro" id="IPR051427">
    <property type="entry name" value="Nectin/Nectin-like"/>
</dbReference>
<keyword evidence="6" id="KW-0325">Glycoprotein</keyword>
<evidence type="ECO:0000256" key="6">
    <source>
        <dbReference type="ARBA" id="ARBA00023180"/>
    </source>
</evidence>
<dbReference type="EMBL" id="CACVKT020010228">
    <property type="protein sequence ID" value="CAC5425224.1"/>
    <property type="molecule type" value="Genomic_DNA"/>
</dbReference>
<feature type="compositionally biased region" description="Low complexity" evidence="7">
    <location>
        <begin position="179"/>
        <end position="198"/>
    </location>
</feature>
<gene>
    <name evidence="9" type="ORF">MCOR_57067</name>
</gene>
<evidence type="ECO:0000256" key="2">
    <source>
        <dbReference type="ARBA" id="ARBA00022729"/>
    </source>
</evidence>
<reference evidence="9 10" key="1">
    <citation type="submission" date="2020-06" db="EMBL/GenBank/DDBJ databases">
        <authorList>
            <person name="Li R."/>
            <person name="Bekaert M."/>
        </authorList>
    </citation>
    <scope>NUCLEOTIDE SEQUENCE [LARGE SCALE GENOMIC DNA]</scope>
    <source>
        <strain evidence="10">wild</strain>
    </source>
</reference>
<keyword evidence="4" id="KW-0472">Membrane</keyword>
<dbReference type="InterPro" id="IPR013783">
    <property type="entry name" value="Ig-like_fold"/>
</dbReference>
<feature type="domain" description="Ig-like" evidence="8">
    <location>
        <begin position="323"/>
        <end position="404"/>
    </location>
</feature>
<dbReference type="GO" id="GO:0007157">
    <property type="term" value="P:heterophilic cell-cell adhesion via plasma membrane cell adhesion molecules"/>
    <property type="evidence" value="ECO:0007669"/>
    <property type="project" value="TreeGrafter"/>
</dbReference>
<evidence type="ECO:0000256" key="5">
    <source>
        <dbReference type="ARBA" id="ARBA00023157"/>
    </source>
</evidence>
<dbReference type="AlphaFoldDB" id="A0A6J8EXG3"/>
<dbReference type="GO" id="GO:0016020">
    <property type="term" value="C:membrane"/>
    <property type="evidence" value="ECO:0007669"/>
    <property type="project" value="UniProtKB-SubCell"/>
</dbReference>
<dbReference type="SMART" id="SM00409">
    <property type="entry name" value="IG"/>
    <property type="match status" value="4"/>
</dbReference>
<evidence type="ECO:0000256" key="4">
    <source>
        <dbReference type="ARBA" id="ARBA00023136"/>
    </source>
</evidence>
<evidence type="ECO:0000259" key="8">
    <source>
        <dbReference type="PROSITE" id="PS50835"/>
    </source>
</evidence>
<evidence type="ECO:0000256" key="7">
    <source>
        <dbReference type="SAM" id="MobiDB-lite"/>
    </source>
</evidence>
<dbReference type="PROSITE" id="PS50835">
    <property type="entry name" value="IG_LIKE"/>
    <property type="match status" value="2"/>
</dbReference>
<protein>
    <recommendedName>
        <fullName evidence="8">Ig-like domain-containing protein</fullName>
    </recommendedName>
</protein>
<sequence>MLAKENANQNERILHAQTVREEGENIVAVNININHDITGYVGKNNTHITCSFVKDNNKNLINVAIIARNKYGIFIISKPVAVFPPEKTAILPPSGDYLSGRVTLTNITKVSTTATLRFNNLKCEDEKDYICTFNYIDDFGVVITDESEPTRILVKAYPSMPDSISCVATASIRIQKQDNSSTNFPNNRNNFALSPNRNSRSSLLTDTGNLIPLLTTDKSVPSFREGDTVKFTCTGNIGKPPGRFVWQIIPQQGEPIVYSNETTVVVDQIPDICSYRGTSNLTVQITADHFKAKVRCFEESTAEVEGMFVETEPLDVNYHVRHINITKQPNKAQYEEKTPTINLTCTGDGNPKPTYKWFRQENTRSILSSTNLYIIEDGVQNNSGVYICEVYNTIDDIEYSANFSVEIDIVDELWSSKESDSLEISEEYAALVIPVICVVVMSMILFGVRKHNCKSDKGKISRLQEASVIYSEVNEHTMLKYRLKIHQATSSNSEHADVEHDLMEDANEVSGDPRFKYNMITGKLEVILKYLKSYNIPSKQGPLDIACIIVDILAVNITINQNITGVVGKNDTHLTCSFIKDINQNFINVAIIVINKDGISPQKEPVAIFQPDKVASLPPSGDYLSGRVTLTNITKASTKATLRFDYLECEDEKDYMCTFTYVNEFGVVIIDESEPTRILVKAFPSMPDSISHVVIASMGIKKQENSSENLLNNQNNFSLSTNRNSRLSFSTLLTDAVTLIPLRTTNKSVSSFRGGDTVQFICTGNIGKPPGRFVWQIVPQQREPIVYSNETTVVVDQIPDICSFRGTSNLTVDITADHFKAKVRCFEESQADMLGMFVETKPLNVFYPVRHINITKQPNKAQYDQKTPTINVTCKGDGNPKPTYRWFRQENTRSILSSTNLYIIEDVVQNNSGVYICEAYNTIDDIEYNANYSVKIDIVDELWSSTESESLKISAAVGLNVEVSLRTTTNYYNHELTTEESRPVCSVIPQRMDFYY</sequence>
<dbReference type="Gene3D" id="2.60.40.10">
    <property type="entry name" value="Immunoglobulins"/>
    <property type="match status" value="4"/>
</dbReference>
<dbReference type="InterPro" id="IPR003599">
    <property type="entry name" value="Ig_sub"/>
</dbReference>
<dbReference type="GO" id="GO:0005912">
    <property type="term" value="C:adherens junction"/>
    <property type="evidence" value="ECO:0007669"/>
    <property type="project" value="TreeGrafter"/>
</dbReference>
<evidence type="ECO:0000313" key="9">
    <source>
        <dbReference type="EMBL" id="CAC5425224.1"/>
    </source>
</evidence>
<feature type="domain" description="Ig-like" evidence="8">
    <location>
        <begin position="848"/>
        <end position="933"/>
    </location>
</feature>
<feature type="region of interest" description="Disordered" evidence="7">
    <location>
        <begin position="178"/>
        <end position="198"/>
    </location>
</feature>
<comment type="subcellular location">
    <subcellularLocation>
        <location evidence="1">Membrane</location>
    </subcellularLocation>
</comment>
<accession>A0A6J8EXG3</accession>
<keyword evidence="3" id="KW-0677">Repeat</keyword>
<organism evidence="9 10">
    <name type="scientific">Mytilus coruscus</name>
    <name type="common">Sea mussel</name>
    <dbReference type="NCBI Taxonomy" id="42192"/>
    <lineage>
        <taxon>Eukaryota</taxon>
        <taxon>Metazoa</taxon>
        <taxon>Spiralia</taxon>
        <taxon>Lophotrochozoa</taxon>
        <taxon>Mollusca</taxon>
        <taxon>Bivalvia</taxon>
        <taxon>Autobranchia</taxon>
        <taxon>Pteriomorphia</taxon>
        <taxon>Mytilida</taxon>
        <taxon>Mytiloidea</taxon>
        <taxon>Mytilidae</taxon>
        <taxon>Mytilinae</taxon>
        <taxon>Mytilus</taxon>
    </lineage>
</organism>
<dbReference type="PANTHER" id="PTHR23277">
    <property type="entry name" value="NECTIN-RELATED"/>
    <property type="match status" value="1"/>
</dbReference>
<keyword evidence="2" id="KW-0732">Signal</keyword>
<dbReference type="OrthoDB" id="6123059at2759"/>
<dbReference type="Pfam" id="PF13927">
    <property type="entry name" value="Ig_3"/>
    <property type="match status" value="2"/>
</dbReference>
<evidence type="ECO:0000256" key="1">
    <source>
        <dbReference type="ARBA" id="ARBA00004370"/>
    </source>
</evidence>
<evidence type="ECO:0000256" key="3">
    <source>
        <dbReference type="ARBA" id="ARBA00022737"/>
    </source>
</evidence>